<keyword evidence="4" id="KW-0408">Iron</keyword>
<accession>A0A8J2YKL0</accession>
<dbReference type="InterPro" id="IPR002491">
    <property type="entry name" value="ABC_transptr_periplasmic_BD"/>
</dbReference>
<evidence type="ECO:0000313" key="9">
    <source>
        <dbReference type="Proteomes" id="UP000602745"/>
    </source>
</evidence>
<dbReference type="GO" id="GO:0030288">
    <property type="term" value="C:outer membrane-bounded periplasmic space"/>
    <property type="evidence" value="ECO:0007669"/>
    <property type="project" value="TreeGrafter"/>
</dbReference>
<dbReference type="Gene3D" id="3.40.50.1980">
    <property type="entry name" value="Nitrogenase molybdenum iron protein domain"/>
    <property type="match status" value="2"/>
</dbReference>
<evidence type="ECO:0000256" key="5">
    <source>
        <dbReference type="ARBA" id="ARBA00022729"/>
    </source>
</evidence>
<dbReference type="GO" id="GO:1901678">
    <property type="term" value="P:iron coordination entity transport"/>
    <property type="evidence" value="ECO:0007669"/>
    <property type="project" value="UniProtKB-ARBA"/>
</dbReference>
<dbReference type="Proteomes" id="UP000602745">
    <property type="component" value="Unassembled WGS sequence"/>
</dbReference>
<feature type="domain" description="Fe/B12 periplasmic-binding" evidence="7">
    <location>
        <begin position="50"/>
        <end position="313"/>
    </location>
</feature>
<keyword evidence="4" id="KW-0406">Ion transport</keyword>
<dbReference type="AlphaFoldDB" id="A0A8J2YKL0"/>
<keyword evidence="3" id="KW-0813">Transport</keyword>
<evidence type="ECO:0000259" key="7">
    <source>
        <dbReference type="PROSITE" id="PS50983"/>
    </source>
</evidence>
<reference evidence="8" key="2">
    <citation type="submission" date="2020-09" db="EMBL/GenBank/DDBJ databases">
        <authorList>
            <person name="Sun Q."/>
            <person name="Sedlacek I."/>
        </authorList>
    </citation>
    <scope>NUCLEOTIDE SEQUENCE</scope>
    <source>
        <strain evidence="8">CCM 7684</strain>
    </source>
</reference>
<dbReference type="Pfam" id="PF01497">
    <property type="entry name" value="Peripla_BP_2"/>
    <property type="match status" value="1"/>
</dbReference>
<organism evidence="8 9">
    <name type="scientific">Agaricicola taiwanensis</name>
    <dbReference type="NCBI Taxonomy" id="591372"/>
    <lineage>
        <taxon>Bacteria</taxon>
        <taxon>Pseudomonadati</taxon>
        <taxon>Pseudomonadota</taxon>
        <taxon>Alphaproteobacteria</taxon>
        <taxon>Rhodobacterales</taxon>
        <taxon>Paracoccaceae</taxon>
        <taxon>Agaricicola</taxon>
    </lineage>
</organism>
<evidence type="ECO:0000256" key="4">
    <source>
        <dbReference type="ARBA" id="ARBA00022496"/>
    </source>
</evidence>
<dbReference type="PANTHER" id="PTHR30532">
    <property type="entry name" value="IRON III DICITRATE-BINDING PERIPLASMIC PROTEIN"/>
    <property type="match status" value="1"/>
</dbReference>
<keyword evidence="5 6" id="KW-0732">Signal</keyword>
<reference evidence="8" key="1">
    <citation type="journal article" date="2014" name="Int. J. Syst. Evol. Microbiol.">
        <title>Complete genome sequence of Corynebacterium casei LMG S-19264T (=DSM 44701T), isolated from a smear-ripened cheese.</title>
        <authorList>
            <consortium name="US DOE Joint Genome Institute (JGI-PGF)"/>
            <person name="Walter F."/>
            <person name="Albersmeier A."/>
            <person name="Kalinowski J."/>
            <person name="Ruckert C."/>
        </authorList>
    </citation>
    <scope>NUCLEOTIDE SEQUENCE</scope>
    <source>
        <strain evidence="8">CCM 7684</strain>
    </source>
</reference>
<keyword evidence="4" id="KW-0410">Iron transport</keyword>
<feature type="chain" id="PRO_5035217306" evidence="6">
    <location>
        <begin position="31"/>
        <end position="314"/>
    </location>
</feature>
<evidence type="ECO:0000256" key="3">
    <source>
        <dbReference type="ARBA" id="ARBA00022448"/>
    </source>
</evidence>
<keyword evidence="9" id="KW-1185">Reference proteome</keyword>
<evidence type="ECO:0000256" key="6">
    <source>
        <dbReference type="SAM" id="SignalP"/>
    </source>
</evidence>
<comment type="similarity">
    <text evidence="2">Belongs to the bacterial solute-binding protein 8 family.</text>
</comment>
<protein>
    <submittedName>
        <fullName evidence="8">Iron ABC transporter substrate-binding protein</fullName>
    </submittedName>
</protein>
<evidence type="ECO:0000256" key="2">
    <source>
        <dbReference type="ARBA" id="ARBA00008814"/>
    </source>
</evidence>
<dbReference type="RefSeq" id="WP_188410363.1">
    <property type="nucleotide sequence ID" value="NZ_BMCP01000003.1"/>
</dbReference>
<evidence type="ECO:0000313" key="8">
    <source>
        <dbReference type="EMBL" id="GGE48697.1"/>
    </source>
</evidence>
<proteinExistence type="inferred from homology"/>
<evidence type="ECO:0000256" key="1">
    <source>
        <dbReference type="ARBA" id="ARBA00004196"/>
    </source>
</evidence>
<dbReference type="PROSITE" id="PS50983">
    <property type="entry name" value="FE_B12_PBP"/>
    <property type="match status" value="1"/>
</dbReference>
<dbReference type="InterPro" id="IPR051313">
    <property type="entry name" value="Bact_iron-sidero_bind"/>
</dbReference>
<gene>
    <name evidence="8" type="ORF">GCM10007276_27310</name>
</gene>
<dbReference type="InterPro" id="IPR033870">
    <property type="entry name" value="FatB"/>
</dbReference>
<dbReference type="EMBL" id="BMCP01000003">
    <property type="protein sequence ID" value="GGE48697.1"/>
    <property type="molecule type" value="Genomic_DNA"/>
</dbReference>
<feature type="signal peptide" evidence="6">
    <location>
        <begin position="1"/>
        <end position="30"/>
    </location>
</feature>
<dbReference type="CDD" id="cd01140">
    <property type="entry name" value="FatB"/>
    <property type="match status" value="1"/>
</dbReference>
<sequence>MQTGLVRSRLHALAAAAIIASAALFTPAQAAEIAVKHAQGETTLPDRPVKVVTFDYATLETLDAIGVEVAGVPGSNTPGSLAKYADAKYAKVGTIFEPDYEAVNAAEPDLIIVAGRSANKYPQLAKIAPTIDLSVDPMNFVASARTNAETLGRIFGKEAEVAKVLSDMDAAISAVKAGAPSLGKGLILMTNGGKVIAFGPGSRFGWLHDDLGIAPVTQEIKTKGTHGQAVSFEFIQQQNPDVILVLDRDRAISRPEGGNASKTLDNELVATTSAAKKEQIAYLDPVRLYIVGGSPVSITAIANQINTLIKEKKS</sequence>
<dbReference type="SUPFAM" id="SSF53807">
    <property type="entry name" value="Helical backbone' metal receptor"/>
    <property type="match status" value="1"/>
</dbReference>
<comment type="subcellular location">
    <subcellularLocation>
        <location evidence="1">Cell envelope</location>
    </subcellularLocation>
</comment>
<name>A0A8J2YKL0_9RHOB</name>
<dbReference type="PANTHER" id="PTHR30532:SF28">
    <property type="entry name" value="PETROBACTIN-BINDING PROTEIN YCLQ"/>
    <property type="match status" value="1"/>
</dbReference>
<comment type="caution">
    <text evidence="8">The sequence shown here is derived from an EMBL/GenBank/DDBJ whole genome shotgun (WGS) entry which is preliminary data.</text>
</comment>